<reference evidence="2 3" key="1">
    <citation type="submission" date="2021-07" db="EMBL/GenBank/DDBJ databases">
        <authorList>
            <person name="Palmer J.M."/>
        </authorList>
    </citation>
    <scope>NUCLEOTIDE SEQUENCE [LARGE SCALE GENOMIC DNA]</scope>
    <source>
        <strain evidence="2 3">AT_MEX2019</strain>
        <tissue evidence="2">Muscle</tissue>
    </source>
</reference>
<proteinExistence type="predicted"/>
<dbReference type="Proteomes" id="UP001345963">
    <property type="component" value="Unassembled WGS sequence"/>
</dbReference>
<sequence length="101" mass="11526">MKQTDGEKMRRWESSWESKGGKKGGGGMRMGEKRRRRRRRINSPFSSSSDDEKVAERAADRRAFVSLSATQSAPKRTGPIRTFTLCHLETSTPHPRLQHVL</sequence>
<name>A0ABU7AXX4_9TELE</name>
<evidence type="ECO:0000256" key="1">
    <source>
        <dbReference type="SAM" id="MobiDB-lite"/>
    </source>
</evidence>
<dbReference type="EMBL" id="JAHUTI010031920">
    <property type="protein sequence ID" value="MED6242869.1"/>
    <property type="molecule type" value="Genomic_DNA"/>
</dbReference>
<evidence type="ECO:0000313" key="2">
    <source>
        <dbReference type="EMBL" id="MED6242869.1"/>
    </source>
</evidence>
<protein>
    <submittedName>
        <fullName evidence="2">Uncharacterized protein</fullName>
    </submittedName>
</protein>
<feature type="region of interest" description="Disordered" evidence="1">
    <location>
        <begin position="1"/>
        <end position="57"/>
    </location>
</feature>
<organism evidence="2 3">
    <name type="scientific">Ataeniobius toweri</name>
    <dbReference type="NCBI Taxonomy" id="208326"/>
    <lineage>
        <taxon>Eukaryota</taxon>
        <taxon>Metazoa</taxon>
        <taxon>Chordata</taxon>
        <taxon>Craniata</taxon>
        <taxon>Vertebrata</taxon>
        <taxon>Euteleostomi</taxon>
        <taxon>Actinopterygii</taxon>
        <taxon>Neopterygii</taxon>
        <taxon>Teleostei</taxon>
        <taxon>Neoteleostei</taxon>
        <taxon>Acanthomorphata</taxon>
        <taxon>Ovalentaria</taxon>
        <taxon>Atherinomorphae</taxon>
        <taxon>Cyprinodontiformes</taxon>
        <taxon>Goodeidae</taxon>
        <taxon>Ataeniobius</taxon>
    </lineage>
</organism>
<accession>A0ABU7AXX4</accession>
<feature type="compositionally biased region" description="Basic and acidic residues" evidence="1">
    <location>
        <begin position="1"/>
        <end position="20"/>
    </location>
</feature>
<gene>
    <name evidence="2" type="ORF">ATANTOWER_011036</name>
</gene>
<feature type="compositionally biased region" description="Basic residues" evidence="1">
    <location>
        <begin position="32"/>
        <end position="41"/>
    </location>
</feature>
<comment type="caution">
    <text evidence="2">The sequence shown here is derived from an EMBL/GenBank/DDBJ whole genome shotgun (WGS) entry which is preliminary data.</text>
</comment>
<evidence type="ECO:0000313" key="3">
    <source>
        <dbReference type="Proteomes" id="UP001345963"/>
    </source>
</evidence>
<keyword evidence="3" id="KW-1185">Reference proteome</keyword>